<dbReference type="Proteomes" id="UP000736583">
    <property type="component" value="Unassembled WGS sequence"/>
</dbReference>
<dbReference type="RefSeq" id="WP_216457742.1">
    <property type="nucleotide sequence ID" value="NZ_JAHLQL010000006.1"/>
</dbReference>
<dbReference type="InterPro" id="IPR001199">
    <property type="entry name" value="Cyt_B5-like_heme/steroid-bd"/>
</dbReference>
<gene>
    <name evidence="2" type="ORF">KQI89_14995</name>
</gene>
<comment type="caution">
    <text evidence="2">The sequence shown here is derived from an EMBL/GenBank/DDBJ whole genome shotgun (WGS) entry which is preliminary data.</text>
</comment>
<organism evidence="2 3">
    <name type="scientific">Clostridium simiarum</name>
    <dbReference type="NCBI Taxonomy" id="2841506"/>
    <lineage>
        <taxon>Bacteria</taxon>
        <taxon>Bacillati</taxon>
        <taxon>Bacillota</taxon>
        <taxon>Clostridia</taxon>
        <taxon>Eubacteriales</taxon>
        <taxon>Clostridiaceae</taxon>
        <taxon>Clostridium</taxon>
    </lineage>
</organism>
<dbReference type="SMART" id="SM01117">
    <property type="entry name" value="Cyt-b5"/>
    <property type="match status" value="1"/>
</dbReference>
<evidence type="ECO:0000259" key="1">
    <source>
        <dbReference type="SMART" id="SM01117"/>
    </source>
</evidence>
<accession>A0ABS6F3G6</accession>
<protein>
    <submittedName>
        <fullName evidence="2">Cytochrome B5</fullName>
    </submittedName>
</protein>
<name>A0ABS6F3G6_9CLOT</name>
<reference evidence="2 3" key="1">
    <citation type="submission" date="2021-06" db="EMBL/GenBank/DDBJ databases">
        <authorList>
            <person name="Sun Q."/>
            <person name="Li D."/>
        </authorList>
    </citation>
    <scope>NUCLEOTIDE SEQUENCE [LARGE SCALE GENOMIC DNA]</scope>
    <source>
        <strain evidence="2 3">MSJ-4</strain>
    </source>
</reference>
<dbReference type="Pfam" id="PF00173">
    <property type="entry name" value="Cyt-b5"/>
    <property type="match status" value="1"/>
</dbReference>
<feature type="domain" description="Cytochrome b5 heme-binding" evidence="1">
    <location>
        <begin position="75"/>
        <end position="146"/>
    </location>
</feature>
<sequence>MDLKNCRELINRMEHNLYHLESIRVMSFNMYEKIFYDNLIRMEKQKINVLKKFLCNMEEVEKMDIDYKNMRQQSFTLEELKKYDSKNGNKAYIAIDGIVYDVTYNAAWAAGTHFGLKAGNDLSNEISSCHNKELILKGLEQVGILKSN</sequence>
<dbReference type="EMBL" id="JAHLQL010000006">
    <property type="protein sequence ID" value="MBU5593056.1"/>
    <property type="molecule type" value="Genomic_DNA"/>
</dbReference>
<proteinExistence type="predicted"/>
<keyword evidence="3" id="KW-1185">Reference proteome</keyword>
<evidence type="ECO:0000313" key="3">
    <source>
        <dbReference type="Proteomes" id="UP000736583"/>
    </source>
</evidence>
<evidence type="ECO:0000313" key="2">
    <source>
        <dbReference type="EMBL" id="MBU5593056.1"/>
    </source>
</evidence>